<keyword evidence="12" id="KW-1185">Reference proteome</keyword>
<keyword evidence="7 8" id="KW-0998">Cell outer membrane</keyword>
<protein>
    <recommendedName>
        <fullName evidence="8 9">Outer membrane protein assembly factor BamA</fullName>
    </recommendedName>
</protein>
<gene>
    <name evidence="8 11" type="primary">bamA</name>
    <name evidence="11" type="ORF">ACFOSS_15730</name>
</gene>
<accession>A0ABV8CSB0</accession>
<dbReference type="Gene3D" id="3.10.20.310">
    <property type="entry name" value="membrane protein fhac"/>
    <property type="match status" value="5"/>
</dbReference>
<sequence length="809" mass="90396" precursor="true">MAVRKALVASCLLSVSLVANGAEPVTDGFVVKDIRVEGLQRVTLGAALLNLPVRVGDTVDGNAVANAIKKLYSSGNFEDIQLTRDGDALVVTVRERPTISNIEFVGNKDIKEEQLKESIEASGVRVGEPLDRTVLRSLEKNLEDFYYGVGKYSAKVQAIVTPLPRNRVDLKLNFIEGVSAKIQQINIVGNKVFNEERLIAQLSLRDDVPWWNVVADKKYQKQKLAGDLETLRSYYMNRGYLRFKVDSTQVEMTPDRKGLYITINVSEGEQYKVAGVNLKGDLLGRDADMKKLVAIAPGELYSAANVTNAEESISKYLGKFGYAYPQVTTYPSIDDQKKEVVLNINVAPGPRIYVRNITVQGNQQTRDEVLRREMRQMEGTWLSNEQVESSKTRLNRLGFFETVEIQPRRLPGSEDQVDLDVKVKEQAAGSITGGVGYGTSSGVSFQFGLSQDNFLGSGNKGAFTFNMNDYSKTFDVSYTDPYFTLDGVSLGGRVYYTQFEAGNANLVDYNNETIGARATFGYPFNEINRLEFGVGYENNKLSQLQAYAQIRKFWEIYAGNRDSQGRVVFNKYDFTTSWIRNDLNKGMFATEGNRQQLTGKVTVPGSDLQFYKVSFDDSHYYPLDKEHSWVLLGRMKLAYGAGYGEVDGYNQVLPFFENYYAGGSEWLRGFRSNTVGPKALYLYNYQGNDTVTATDQSVGGNAMAVASFEFIVPTPFASETYRNQLRTSIFFDIGNVWDTTFNPSDYASCSSSCDKFYDYSDPAKYRSSVGVALQWLSPLGPLAVSFAKPIKEQPGDKTEVFNFNIGRTF</sequence>
<feature type="domain" description="POTRA" evidence="10">
    <location>
        <begin position="271"/>
        <end position="349"/>
    </location>
</feature>
<dbReference type="EMBL" id="JBHSAF010000015">
    <property type="protein sequence ID" value="MFC3914900.1"/>
    <property type="molecule type" value="Genomic_DNA"/>
</dbReference>
<dbReference type="InterPro" id="IPR023707">
    <property type="entry name" value="OM_assembly_BamA"/>
</dbReference>
<evidence type="ECO:0000313" key="12">
    <source>
        <dbReference type="Proteomes" id="UP001595692"/>
    </source>
</evidence>
<dbReference type="PIRSF" id="PIRSF006076">
    <property type="entry name" value="OM_assembly_OMP85"/>
    <property type="match status" value="1"/>
</dbReference>
<dbReference type="InterPro" id="IPR010827">
    <property type="entry name" value="BamA/TamA_POTRA"/>
</dbReference>
<evidence type="ECO:0000313" key="11">
    <source>
        <dbReference type="EMBL" id="MFC3914900.1"/>
    </source>
</evidence>
<comment type="subcellular location">
    <subcellularLocation>
        <location evidence="8">Cell outer membrane</location>
    </subcellularLocation>
    <subcellularLocation>
        <location evidence="1">Membrane</location>
    </subcellularLocation>
</comment>
<evidence type="ECO:0000256" key="2">
    <source>
        <dbReference type="ARBA" id="ARBA00022452"/>
    </source>
</evidence>
<dbReference type="PANTHER" id="PTHR12815">
    <property type="entry name" value="SORTING AND ASSEMBLY MACHINERY SAMM50 PROTEIN FAMILY MEMBER"/>
    <property type="match status" value="1"/>
</dbReference>
<feature type="domain" description="POTRA" evidence="10">
    <location>
        <begin position="180"/>
        <end position="268"/>
    </location>
</feature>
<keyword evidence="2 8" id="KW-1134">Transmembrane beta strand</keyword>
<evidence type="ECO:0000256" key="3">
    <source>
        <dbReference type="ARBA" id="ARBA00022692"/>
    </source>
</evidence>
<feature type="domain" description="POTRA" evidence="10">
    <location>
        <begin position="352"/>
        <end position="426"/>
    </location>
</feature>
<keyword evidence="4 8" id="KW-0732">Signal</keyword>
<comment type="subunit">
    <text evidence="8">Part of the Bam complex.</text>
</comment>
<proteinExistence type="inferred from homology"/>
<evidence type="ECO:0000256" key="7">
    <source>
        <dbReference type="ARBA" id="ARBA00023237"/>
    </source>
</evidence>
<feature type="domain" description="POTRA" evidence="10">
    <location>
        <begin position="97"/>
        <end position="177"/>
    </location>
</feature>
<dbReference type="InterPro" id="IPR034746">
    <property type="entry name" value="POTRA"/>
</dbReference>
<organism evidence="11 12">
    <name type="scientific">Pseudaeromonas sharmana</name>
    <dbReference type="NCBI Taxonomy" id="328412"/>
    <lineage>
        <taxon>Bacteria</taxon>
        <taxon>Pseudomonadati</taxon>
        <taxon>Pseudomonadota</taxon>
        <taxon>Gammaproteobacteria</taxon>
        <taxon>Aeromonadales</taxon>
        <taxon>Aeromonadaceae</taxon>
        <taxon>Pseudaeromonas</taxon>
    </lineage>
</organism>
<dbReference type="PANTHER" id="PTHR12815:SF23">
    <property type="entry name" value="OUTER MEMBRANE PROTEIN ASSEMBLY FACTOR BAMA"/>
    <property type="match status" value="1"/>
</dbReference>
<dbReference type="Pfam" id="PF01103">
    <property type="entry name" value="Omp85"/>
    <property type="match status" value="1"/>
</dbReference>
<dbReference type="InterPro" id="IPR000184">
    <property type="entry name" value="Bac_surfAg_D15"/>
</dbReference>
<evidence type="ECO:0000259" key="10">
    <source>
        <dbReference type="PROSITE" id="PS51779"/>
    </source>
</evidence>
<comment type="similarity">
    <text evidence="8">Belongs to the BamA family.</text>
</comment>
<dbReference type="PROSITE" id="PS51779">
    <property type="entry name" value="POTRA"/>
    <property type="match status" value="5"/>
</dbReference>
<keyword evidence="5 8" id="KW-0677">Repeat</keyword>
<dbReference type="HAMAP" id="MF_01430">
    <property type="entry name" value="OM_assembly_BamA"/>
    <property type="match status" value="1"/>
</dbReference>
<feature type="chain" id="PRO_5044939403" description="Outer membrane protein assembly factor BamA" evidence="8">
    <location>
        <begin position="22"/>
        <end position="809"/>
    </location>
</feature>
<name>A0ABV8CSB0_9GAMM</name>
<dbReference type="NCBIfam" id="TIGR03303">
    <property type="entry name" value="OM_YaeT"/>
    <property type="match status" value="1"/>
</dbReference>
<evidence type="ECO:0000256" key="9">
    <source>
        <dbReference type="NCBIfam" id="TIGR03303"/>
    </source>
</evidence>
<feature type="domain" description="POTRA" evidence="10">
    <location>
        <begin position="29"/>
        <end position="96"/>
    </location>
</feature>
<feature type="signal peptide" evidence="8">
    <location>
        <begin position="1"/>
        <end position="21"/>
    </location>
</feature>
<evidence type="ECO:0000256" key="5">
    <source>
        <dbReference type="ARBA" id="ARBA00022737"/>
    </source>
</evidence>
<dbReference type="NCBIfam" id="NF008287">
    <property type="entry name" value="PRK11067.1"/>
    <property type="match status" value="1"/>
</dbReference>
<keyword evidence="6 8" id="KW-0472">Membrane</keyword>
<keyword evidence="3 8" id="KW-0812">Transmembrane</keyword>
<evidence type="ECO:0000256" key="4">
    <source>
        <dbReference type="ARBA" id="ARBA00022729"/>
    </source>
</evidence>
<comment type="caution">
    <text evidence="11">The sequence shown here is derived from an EMBL/GenBank/DDBJ whole genome shotgun (WGS) entry which is preliminary data.</text>
</comment>
<dbReference type="Gene3D" id="2.40.160.50">
    <property type="entry name" value="membrane protein fhac: a member of the omp85/tpsb transporter family"/>
    <property type="match status" value="1"/>
</dbReference>
<comment type="function">
    <text evidence="8">Part of the outer membrane protein assembly complex, which is involved in assembly and insertion of beta-barrel proteins into the outer membrane.</text>
</comment>
<evidence type="ECO:0000256" key="8">
    <source>
        <dbReference type="HAMAP-Rule" id="MF_01430"/>
    </source>
</evidence>
<dbReference type="Pfam" id="PF07244">
    <property type="entry name" value="POTRA"/>
    <property type="match status" value="4"/>
</dbReference>
<dbReference type="Proteomes" id="UP001595692">
    <property type="component" value="Unassembled WGS sequence"/>
</dbReference>
<dbReference type="InterPro" id="IPR039910">
    <property type="entry name" value="D15-like"/>
</dbReference>
<evidence type="ECO:0000256" key="1">
    <source>
        <dbReference type="ARBA" id="ARBA00004370"/>
    </source>
</evidence>
<evidence type="ECO:0000256" key="6">
    <source>
        <dbReference type="ARBA" id="ARBA00023136"/>
    </source>
</evidence>
<dbReference type="RefSeq" id="WP_377154386.1">
    <property type="nucleotide sequence ID" value="NZ_JBHSAF010000015.1"/>
</dbReference>
<reference evidence="12" key="1">
    <citation type="journal article" date="2019" name="Int. J. Syst. Evol. Microbiol.">
        <title>The Global Catalogue of Microorganisms (GCM) 10K type strain sequencing project: providing services to taxonomists for standard genome sequencing and annotation.</title>
        <authorList>
            <consortium name="The Broad Institute Genomics Platform"/>
            <consortium name="The Broad Institute Genome Sequencing Center for Infectious Disease"/>
            <person name="Wu L."/>
            <person name="Ma J."/>
        </authorList>
    </citation>
    <scope>NUCLEOTIDE SEQUENCE [LARGE SCALE GENOMIC DNA]</scope>
    <source>
        <strain evidence="12">CCUG 54939</strain>
    </source>
</reference>